<dbReference type="EMBL" id="QJKB01000001">
    <property type="protein sequence ID" value="PXX47347.1"/>
    <property type="molecule type" value="Genomic_DNA"/>
</dbReference>
<organism evidence="1 2">
    <name type="scientific">Undibacterium pigrum</name>
    <dbReference type="NCBI Taxonomy" id="401470"/>
    <lineage>
        <taxon>Bacteria</taxon>
        <taxon>Pseudomonadati</taxon>
        <taxon>Pseudomonadota</taxon>
        <taxon>Betaproteobacteria</taxon>
        <taxon>Burkholderiales</taxon>
        <taxon>Oxalobacteraceae</taxon>
        <taxon>Undibacterium</taxon>
    </lineage>
</organism>
<accession>A0A318JFT2</accession>
<reference evidence="1 2" key="1">
    <citation type="submission" date="2018-05" db="EMBL/GenBank/DDBJ databases">
        <title>Genomic Encyclopedia of Type Strains, Phase IV (KMG-IV): sequencing the most valuable type-strain genomes for metagenomic binning, comparative biology and taxonomic classification.</title>
        <authorList>
            <person name="Goeker M."/>
        </authorList>
    </citation>
    <scope>NUCLEOTIDE SEQUENCE [LARGE SCALE GENOMIC DNA]</scope>
    <source>
        <strain evidence="1 2">DSM 19792</strain>
    </source>
</reference>
<gene>
    <name evidence="1" type="ORF">DFR42_101925</name>
</gene>
<evidence type="ECO:0000313" key="1">
    <source>
        <dbReference type="EMBL" id="PXX47347.1"/>
    </source>
</evidence>
<dbReference type="Proteomes" id="UP000247792">
    <property type="component" value="Unassembled WGS sequence"/>
</dbReference>
<dbReference type="RefSeq" id="WP_110253734.1">
    <property type="nucleotide sequence ID" value="NZ_QJKB01000001.1"/>
</dbReference>
<proteinExistence type="predicted"/>
<keyword evidence="2" id="KW-1185">Reference proteome</keyword>
<evidence type="ECO:0008006" key="3">
    <source>
        <dbReference type="Google" id="ProtNLM"/>
    </source>
</evidence>
<dbReference type="AlphaFoldDB" id="A0A318JFT2"/>
<dbReference type="OrthoDB" id="8559696at2"/>
<dbReference type="SUPFAM" id="SSF75708">
    <property type="entry name" value="Chemotaxis phosphatase CheZ"/>
    <property type="match status" value="1"/>
</dbReference>
<sequence>MSKKKLLGSQVKQLLSGVSDHGNAHLLEVETDLAQTTILLGEAIEKLGVSFMALHAAISSEQEEINLIVSSGGVSDESVLRLKVIQEDIARHISSAVTSLQFQDLTSQLISRTLQRCEGLREVLGTLGVLGNDIEHDGESDELTALLRETTVRLEKQSADLKNLLRKAVHQKHLDSGDIELF</sequence>
<evidence type="ECO:0000313" key="2">
    <source>
        <dbReference type="Proteomes" id="UP000247792"/>
    </source>
</evidence>
<comment type="caution">
    <text evidence="1">The sequence shown here is derived from an EMBL/GenBank/DDBJ whole genome shotgun (WGS) entry which is preliminary data.</text>
</comment>
<protein>
    <recommendedName>
        <fullName evidence="3">Chemotaxis protein</fullName>
    </recommendedName>
</protein>
<name>A0A318JFT2_9BURK</name>